<dbReference type="InterPro" id="IPR041698">
    <property type="entry name" value="Methyltransf_25"/>
</dbReference>
<evidence type="ECO:0000313" key="3">
    <source>
        <dbReference type="Proteomes" id="UP001212498"/>
    </source>
</evidence>
<dbReference type="Gene3D" id="3.40.50.150">
    <property type="entry name" value="Vaccinia Virus protein VP39"/>
    <property type="match status" value="1"/>
</dbReference>
<dbReference type="Pfam" id="PF13649">
    <property type="entry name" value="Methyltransf_25"/>
    <property type="match status" value="1"/>
</dbReference>
<accession>A0ABT4TAN0</accession>
<dbReference type="SUPFAM" id="SSF53335">
    <property type="entry name" value="S-adenosyl-L-methionine-dependent methyltransferases"/>
    <property type="match status" value="1"/>
</dbReference>
<keyword evidence="2" id="KW-0808">Transferase</keyword>
<protein>
    <submittedName>
        <fullName evidence="2">Class I SAM-dependent methyltransferase</fullName>
    </submittedName>
</protein>
<dbReference type="PANTHER" id="PTHR42912:SF80">
    <property type="entry name" value="METHYLTRANSFERASE DOMAIN-CONTAINING PROTEIN"/>
    <property type="match status" value="1"/>
</dbReference>
<reference evidence="2 3" key="1">
    <citation type="submission" date="2022-11" db="EMBL/GenBank/DDBJ databases">
        <title>Nonomuraea corallina sp. nov., a new species of the genus Nonomuraea isolated from sea side sediment in Thai sea.</title>
        <authorList>
            <person name="Ngamcharungchit C."/>
            <person name="Matsumoto A."/>
            <person name="Suriyachadkun C."/>
            <person name="Panbangred W."/>
            <person name="Inahashi Y."/>
            <person name="Intra B."/>
        </authorList>
    </citation>
    <scope>NUCLEOTIDE SEQUENCE [LARGE SCALE GENOMIC DNA]</scope>
    <source>
        <strain evidence="2 3">DSM 43553</strain>
    </source>
</reference>
<keyword evidence="2" id="KW-0489">Methyltransferase</keyword>
<dbReference type="RefSeq" id="WP_271279731.1">
    <property type="nucleotide sequence ID" value="NZ_BAABFD010000026.1"/>
</dbReference>
<organism evidence="2 3">
    <name type="scientific">Nonomuraea ferruginea</name>
    <dbReference type="NCBI Taxonomy" id="46174"/>
    <lineage>
        <taxon>Bacteria</taxon>
        <taxon>Bacillati</taxon>
        <taxon>Actinomycetota</taxon>
        <taxon>Actinomycetes</taxon>
        <taxon>Streptosporangiales</taxon>
        <taxon>Streptosporangiaceae</taxon>
        <taxon>Nonomuraea</taxon>
    </lineage>
</organism>
<feature type="domain" description="Methyltransferase" evidence="1">
    <location>
        <begin position="55"/>
        <end position="145"/>
    </location>
</feature>
<comment type="caution">
    <text evidence="2">The sequence shown here is derived from an EMBL/GenBank/DDBJ whole genome shotgun (WGS) entry which is preliminary data.</text>
</comment>
<dbReference type="InterPro" id="IPR029063">
    <property type="entry name" value="SAM-dependent_MTases_sf"/>
</dbReference>
<dbReference type="EMBL" id="JAPNUD010000195">
    <property type="protein sequence ID" value="MDA0646425.1"/>
    <property type="molecule type" value="Genomic_DNA"/>
</dbReference>
<proteinExistence type="predicted"/>
<dbReference type="CDD" id="cd02440">
    <property type="entry name" value="AdoMet_MTases"/>
    <property type="match status" value="1"/>
</dbReference>
<dbReference type="Proteomes" id="UP001212498">
    <property type="component" value="Unassembled WGS sequence"/>
</dbReference>
<dbReference type="InterPro" id="IPR050508">
    <property type="entry name" value="Methyltransf_Superfamily"/>
</dbReference>
<keyword evidence="3" id="KW-1185">Reference proteome</keyword>
<sequence>MAESSPYLAATADAYDALADVYADFVRDSLDRLPLDRSMVAAFAELVRADGARPVVEAGCGPGYMTAHLRDLGLDAFGVDLSPRLIDIARRDYPDLRFEVGSMGALDVADGELGGLLSWYSLIHTPPTELPPYFAEFRRVLAPGGYLLLGFFESEGGPVSRFDHKVTPAYRWPIDELADLASKEEFVEVARMLREPLEDERFRRGHLLMRRDRTAAMG</sequence>
<name>A0ABT4TAN0_9ACTN</name>
<dbReference type="GO" id="GO:0032259">
    <property type="term" value="P:methylation"/>
    <property type="evidence" value="ECO:0007669"/>
    <property type="project" value="UniProtKB-KW"/>
</dbReference>
<gene>
    <name evidence="2" type="ORF">OUY24_37850</name>
</gene>
<dbReference type="GO" id="GO:0008168">
    <property type="term" value="F:methyltransferase activity"/>
    <property type="evidence" value="ECO:0007669"/>
    <property type="project" value="UniProtKB-KW"/>
</dbReference>
<dbReference type="PANTHER" id="PTHR42912">
    <property type="entry name" value="METHYLTRANSFERASE"/>
    <property type="match status" value="1"/>
</dbReference>
<evidence type="ECO:0000313" key="2">
    <source>
        <dbReference type="EMBL" id="MDA0646425.1"/>
    </source>
</evidence>
<evidence type="ECO:0000259" key="1">
    <source>
        <dbReference type="Pfam" id="PF13649"/>
    </source>
</evidence>